<comment type="similarity">
    <text evidence="1">Belongs to the peptidase S9A family.</text>
</comment>
<proteinExistence type="inferred from homology"/>
<dbReference type="AlphaFoldDB" id="A0AAV6S7S6"/>
<dbReference type="Pfam" id="PF00326">
    <property type="entry name" value="Peptidase_S9"/>
    <property type="match status" value="1"/>
</dbReference>
<sequence length="623" mass="69902">MAVVVSSLLSSPVRLFTPFRVQLAVRGRITCLRLSSQRRCTSDTSNLSDDHLSPGLQKYKDLQNYFKKRLKAAYRRFSSTQDHSVVCGHHHVYFIEGDGIYRMDKSRRDPEQVLNLEQVPGGEDKTGPERGERFHWAVQRIRLSPQEKHLAATLKSNHREEPRCVVVRLAREKSPLDPSNIILTLDNVFSFEWATDEVMFYTSLEGLRCSRAFRLDMTLSGSRITTVYEENRPDVFVEVALSRDRRILSINCNSRTSSEVLLIDTTKNSLVPHLIQPRQQDLLYHVEHWRGWLIILANTGLGQEYQVVQAPLSEPSMLSWVSLFTPGPGNVVKDMDIVGDYCMLVARTPANELVLIVVPLMHPKKAYTLPLPSWACAIETKKPGLADKLEALEILISSPVHPPVPYCLYPEDGLLLSHSEDGFSPENQDNNTITRLQACSQDGALVPLTLFSAVPVEGLRPAPLLVHVYGAYGRDLCMDFCPEKRLLLEQGWVLAYCHVRGGAEQGLSWQRQAREDGKEKGVEDLYTCLQHLFSLGVSSPSLTALTACSAGAVPVGALCNRHPHMMRAVTLQAPFLDVLGTMEDPSLPLTMEDREEWGDPVANQKHRLSIASYCPLHNITPQV</sequence>
<dbReference type="InterPro" id="IPR023302">
    <property type="entry name" value="Pept_S9A_N"/>
</dbReference>
<evidence type="ECO:0000313" key="7">
    <source>
        <dbReference type="EMBL" id="KAG7512975.1"/>
    </source>
</evidence>
<comment type="caution">
    <text evidence="7">The sequence shown here is derived from an EMBL/GenBank/DDBJ whole genome shotgun (WGS) entry which is preliminary data.</text>
</comment>
<dbReference type="GO" id="GO:0005856">
    <property type="term" value="C:cytoskeleton"/>
    <property type="evidence" value="ECO:0007669"/>
    <property type="project" value="TreeGrafter"/>
</dbReference>
<keyword evidence="8" id="KW-1185">Reference proteome</keyword>
<dbReference type="InterPro" id="IPR001375">
    <property type="entry name" value="Peptidase_S9_cat"/>
</dbReference>
<protein>
    <recommendedName>
        <fullName evidence="2">Prolyl endopeptidase-like</fullName>
    </recommendedName>
    <alternativeName>
        <fullName evidence="3">Prolylendopeptidase-like</fullName>
    </alternativeName>
</protein>
<evidence type="ECO:0000256" key="3">
    <source>
        <dbReference type="ARBA" id="ARBA00042165"/>
    </source>
</evidence>
<evidence type="ECO:0000256" key="2">
    <source>
        <dbReference type="ARBA" id="ARBA00039290"/>
    </source>
</evidence>
<comment type="function">
    <text evidence="4">Serine peptidase whose precise substrate specificity remains unclear. Does not cleave peptides after a arginine or lysine residue. Regulates trans-Golgi network morphology and sorting by regulating the membrane binding of the AP-1 complex. May play a role in the regulation of synaptic vesicle exocytosis.</text>
</comment>
<accession>A0AAV6S7S6</accession>
<dbReference type="Proteomes" id="UP000693946">
    <property type="component" value="Linkage Group LG15"/>
</dbReference>
<dbReference type="GO" id="GO:0005794">
    <property type="term" value="C:Golgi apparatus"/>
    <property type="evidence" value="ECO:0007669"/>
    <property type="project" value="TreeGrafter"/>
</dbReference>
<feature type="domain" description="Peptidase S9 prolyl oligopeptidase catalytic" evidence="5">
    <location>
        <begin position="486"/>
        <end position="621"/>
    </location>
</feature>
<evidence type="ECO:0000259" key="5">
    <source>
        <dbReference type="Pfam" id="PF00326"/>
    </source>
</evidence>
<evidence type="ECO:0000256" key="4">
    <source>
        <dbReference type="ARBA" id="ARBA00045448"/>
    </source>
</evidence>
<evidence type="ECO:0000256" key="1">
    <source>
        <dbReference type="ARBA" id="ARBA00005228"/>
    </source>
</evidence>
<evidence type="ECO:0000313" key="8">
    <source>
        <dbReference type="Proteomes" id="UP000693946"/>
    </source>
</evidence>
<dbReference type="PANTHER" id="PTHR11757:SF19">
    <property type="entry name" value="PROLYL ENDOPEPTIDASE-LIKE"/>
    <property type="match status" value="1"/>
</dbReference>
<reference evidence="7 8" key="1">
    <citation type="journal article" date="2021" name="Sci. Rep.">
        <title>Chromosome anchoring in Senegalese sole (Solea senegalensis) reveals sex-associated markers and genome rearrangements in flatfish.</title>
        <authorList>
            <person name="Guerrero-Cozar I."/>
            <person name="Gomez-Garrido J."/>
            <person name="Berbel C."/>
            <person name="Martinez-Blanch J.F."/>
            <person name="Alioto T."/>
            <person name="Claros M.G."/>
            <person name="Gagnaire P.A."/>
            <person name="Manchado M."/>
        </authorList>
    </citation>
    <scope>NUCLEOTIDE SEQUENCE [LARGE SCALE GENOMIC DNA]</scope>
    <source>
        <strain evidence="7">Sse05_10M</strain>
    </source>
</reference>
<evidence type="ECO:0000259" key="6">
    <source>
        <dbReference type="Pfam" id="PF02897"/>
    </source>
</evidence>
<dbReference type="InterPro" id="IPR051543">
    <property type="entry name" value="Serine_Peptidase_S9A"/>
</dbReference>
<dbReference type="GO" id="GO:0004252">
    <property type="term" value="F:serine-type endopeptidase activity"/>
    <property type="evidence" value="ECO:0007669"/>
    <property type="project" value="InterPro"/>
</dbReference>
<dbReference type="EMBL" id="JAGKHQ010000007">
    <property type="protein sequence ID" value="KAG7512975.1"/>
    <property type="molecule type" value="Genomic_DNA"/>
</dbReference>
<dbReference type="GO" id="GO:0006508">
    <property type="term" value="P:proteolysis"/>
    <property type="evidence" value="ECO:0007669"/>
    <property type="project" value="InterPro"/>
</dbReference>
<name>A0AAV6S7S6_SOLSE</name>
<dbReference type="PANTHER" id="PTHR11757">
    <property type="entry name" value="PROTEASE FAMILY S9A OLIGOPEPTIDASE"/>
    <property type="match status" value="1"/>
</dbReference>
<feature type="domain" description="Peptidase S9A N-terminal" evidence="6">
    <location>
        <begin position="56"/>
        <end position="412"/>
    </location>
</feature>
<organism evidence="7 8">
    <name type="scientific">Solea senegalensis</name>
    <name type="common">Senegalese sole</name>
    <dbReference type="NCBI Taxonomy" id="28829"/>
    <lineage>
        <taxon>Eukaryota</taxon>
        <taxon>Metazoa</taxon>
        <taxon>Chordata</taxon>
        <taxon>Craniata</taxon>
        <taxon>Vertebrata</taxon>
        <taxon>Euteleostomi</taxon>
        <taxon>Actinopterygii</taxon>
        <taxon>Neopterygii</taxon>
        <taxon>Teleostei</taxon>
        <taxon>Neoteleostei</taxon>
        <taxon>Acanthomorphata</taxon>
        <taxon>Carangaria</taxon>
        <taxon>Pleuronectiformes</taxon>
        <taxon>Pleuronectoidei</taxon>
        <taxon>Soleidae</taxon>
        <taxon>Solea</taxon>
    </lineage>
</organism>
<gene>
    <name evidence="7" type="ORF">JOB18_044223</name>
</gene>
<dbReference type="Pfam" id="PF02897">
    <property type="entry name" value="Peptidase_S9_N"/>
    <property type="match status" value="1"/>
</dbReference>